<dbReference type="InterPro" id="IPR036390">
    <property type="entry name" value="WH_DNA-bd_sf"/>
</dbReference>
<gene>
    <name evidence="7" type="ORF">IQ782_22505</name>
</gene>
<dbReference type="InterPro" id="IPR000847">
    <property type="entry name" value="LysR_HTH_N"/>
</dbReference>
<keyword evidence="3" id="KW-0238">DNA-binding</keyword>
<dbReference type="EMBL" id="JADFFK010000020">
    <property type="protein sequence ID" value="MBE9639633.1"/>
    <property type="molecule type" value="Genomic_DNA"/>
</dbReference>
<feature type="domain" description="HTH lysR-type" evidence="6">
    <location>
        <begin position="3"/>
        <end position="60"/>
    </location>
</feature>
<evidence type="ECO:0000313" key="8">
    <source>
        <dbReference type="Proteomes" id="UP000607796"/>
    </source>
</evidence>
<evidence type="ECO:0000256" key="2">
    <source>
        <dbReference type="ARBA" id="ARBA00023015"/>
    </source>
</evidence>
<proteinExistence type="inferred from homology"/>
<sequence>MIVDFRKLANFVKIIDAGSISRAAALLNTAQPALSQQLAALEQHFGQKLLLRSNSGISPTQAGLVLYRHAQFMLKYLDQATLDVERAGEVLTGHVSVGLATYSASSTLSLPIIREVRRQHPGITVHINDSFGQILSELVMSGRMDMAVIYASHPIKGTQLAPLFTEELYYVCGTDQDALFAPGAPIEVQALKGVPLVLPGKGHFLRKLIDDAFARARVELEIAAEIESISALSEAVRTGIGGAILPLSVVLGTSGLERLSAHPLIKPAISADVALCTPDPLPMSEAALAVKAVLLQVVADLPEHAAGRSIAKAL</sequence>
<evidence type="ECO:0000256" key="5">
    <source>
        <dbReference type="ARBA" id="ARBA00023163"/>
    </source>
</evidence>
<dbReference type="SUPFAM" id="SSF53850">
    <property type="entry name" value="Periplasmic binding protein-like II"/>
    <property type="match status" value="1"/>
</dbReference>
<dbReference type="Pfam" id="PF03466">
    <property type="entry name" value="LysR_substrate"/>
    <property type="match status" value="1"/>
</dbReference>
<dbReference type="Gene3D" id="1.10.10.10">
    <property type="entry name" value="Winged helix-like DNA-binding domain superfamily/Winged helix DNA-binding domain"/>
    <property type="match status" value="1"/>
</dbReference>
<dbReference type="PROSITE" id="PS50931">
    <property type="entry name" value="HTH_LYSR"/>
    <property type="match status" value="1"/>
</dbReference>
<dbReference type="SUPFAM" id="SSF46785">
    <property type="entry name" value="Winged helix' DNA-binding domain"/>
    <property type="match status" value="1"/>
</dbReference>
<evidence type="ECO:0000313" key="7">
    <source>
        <dbReference type="EMBL" id="MBE9639633.1"/>
    </source>
</evidence>
<keyword evidence="2" id="KW-0805">Transcription regulation</keyword>
<name>A0ABR9X7Z3_9RHOB</name>
<evidence type="ECO:0000259" key="6">
    <source>
        <dbReference type="PROSITE" id="PS50931"/>
    </source>
</evidence>
<keyword evidence="4" id="KW-0010">Activator</keyword>
<dbReference type="InterPro" id="IPR036388">
    <property type="entry name" value="WH-like_DNA-bd_sf"/>
</dbReference>
<dbReference type="PANTHER" id="PTHR30293:SF0">
    <property type="entry name" value="NITROGEN ASSIMILATION REGULATORY PROTEIN NAC"/>
    <property type="match status" value="1"/>
</dbReference>
<dbReference type="Pfam" id="PF00126">
    <property type="entry name" value="HTH_1"/>
    <property type="match status" value="1"/>
</dbReference>
<evidence type="ECO:0000256" key="1">
    <source>
        <dbReference type="ARBA" id="ARBA00009437"/>
    </source>
</evidence>
<dbReference type="Proteomes" id="UP000607796">
    <property type="component" value="Unassembled WGS sequence"/>
</dbReference>
<organism evidence="7 8">
    <name type="scientific">Salipiger mangrovisoli</name>
    <dbReference type="NCBI Taxonomy" id="2865933"/>
    <lineage>
        <taxon>Bacteria</taxon>
        <taxon>Pseudomonadati</taxon>
        <taxon>Pseudomonadota</taxon>
        <taxon>Alphaproteobacteria</taxon>
        <taxon>Rhodobacterales</taxon>
        <taxon>Roseobacteraceae</taxon>
        <taxon>Salipiger</taxon>
    </lineage>
</organism>
<dbReference type="CDD" id="cd08433">
    <property type="entry name" value="PBP2_Nac"/>
    <property type="match status" value="1"/>
</dbReference>
<comment type="similarity">
    <text evidence="1">Belongs to the LysR transcriptional regulatory family.</text>
</comment>
<dbReference type="PRINTS" id="PR00039">
    <property type="entry name" value="HTHLYSR"/>
</dbReference>
<evidence type="ECO:0000256" key="3">
    <source>
        <dbReference type="ARBA" id="ARBA00023125"/>
    </source>
</evidence>
<comment type="caution">
    <text evidence="7">The sequence shown here is derived from an EMBL/GenBank/DDBJ whole genome shotgun (WGS) entry which is preliminary data.</text>
</comment>
<dbReference type="Gene3D" id="3.40.190.290">
    <property type="match status" value="1"/>
</dbReference>
<evidence type="ECO:0000256" key="4">
    <source>
        <dbReference type="ARBA" id="ARBA00023159"/>
    </source>
</evidence>
<dbReference type="RefSeq" id="WP_194136913.1">
    <property type="nucleotide sequence ID" value="NZ_JADFFK010000020.1"/>
</dbReference>
<dbReference type="InterPro" id="IPR005119">
    <property type="entry name" value="LysR_subst-bd"/>
</dbReference>
<protein>
    <submittedName>
        <fullName evidence="7">LysR family transcriptional regulator</fullName>
    </submittedName>
</protein>
<keyword evidence="5" id="KW-0804">Transcription</keyword>
<accession>A0ABR9X7Z3</accession>
<keyword evidence="8" id="KW-1185">Reference proteome</keyword>
<dbReference type="PANTHER" id="PTHR30293">
    <property type="entry name" value="TRANSCRIPTIONAL REGULATORY PROTEIN NAC-RELATED"/>
    <property type="match status" value="1"/>
</dbReference>
<reference evidence="7 8" key="1">
    <citation type="journal article" date="2021" name="Int. J. Syst. Evol. Microbiol.">
        <title>Salipiger mangrovisoli sp. nov., isolated from mangrove soil and the proposal for the reclassification of Paraphaeobacter pallidus as Salipiger pallidus comb. nov.</title>
        <authorList>
            <person name="Du J."/>
            <person name="Liu Y."/>
            <person name="Pei T."/>
            <person name="Deng M.R."/>
            <person name="Zhu H."/>
        </authorList>
    </citation>
    <scope>NUCLEOTIDE SEQUENCE [LARGE SCALE GENOMIC DNA]</scope>
    <source>
        <strain evidence="7 8">6D45A</strain>
    </source>
</reference>